<dbReference type="InterPro" id="IPR005225">
    <property type="entry name" value="Small_GTP-bd"/>
</dbReference>
<dbReference type="CDD" id="cd01891">
    <property type="entry name" value="TypA_BipA"/>
    <property type="match status" value="1"/>
</dbReference>
<dbReference type="Gene3D" id="3.40.50.300">
    <property type="entry name" value="P-loop containing nucleotide triphosphate hydrolases"/>
    <property type="match status" value="1"/>
</dbReference>
<dbReference type="SUPFAM" id="SSF52540">
    <property type="entry name" value="P-loop containing nucleoside triphosphate hydrolases"/>
    <property type="match status" value="1"/>
</dbReference>
<dbReference type="PROSITE" id="PS51722">
    <property type="entry name" value="G_TR_2"/>
    <property type="match status" value="1"/>
</dbReference>
<organism evidence="4 5">
    <name type="scientific">Candidatus Nitrobium versatile</name>
    <dbReference type="NCBI Taxonomy" id="2884831"/>
    <lineage>
        <taxon>Bacteria</taxon>
        <taxon>Pseudomonadati</taxon>
        <taxon>Nitrospirota</taxon>
        <taxon>Nitrospiria</taxon>
        <taxon>Nitrospirales</taxon>
        <taxon>Nitrospiraceae</taxon>
        <taxon>Candidatus Nitrobium</taxon>
    </lineage>
</organism>
<dbReference type="FunFam" id="3.30.70.870:FF:000003">
    <property type="entry name" value="GTP-binding protein TypA"/>
    <property type="match status" value="1"/>
</dbReference>
<dbReference type="InterPro" id="IPR042116">
    <property type="entry name" value="TypA/BipA_C"/>
</dbReference>
<dbReference type="CDD" id="cd16263">
    <property type="entry name" value="BipA_III"/>
    <property type="match status" value="1"/>
</dbReference>
<dbReference type="Pfam" id="PF21018">
    <property type="entry name" value="BipA_C"/>
    <property type="match status" value="1"/>
</dbReference>
<dbReference type="GO" id="GO:0005525">
    <property type="term" value="F:GTP binding"/>
    <property type="evidence" value="ECO:0007669"/>
    <property type="project" value="UniProtKB-UniRule"/>
</dbReference>
<keyword evidence="2" id="KW-0378">Hydrolase</keyword>
<dbReference type="InterPro" id="IPR048876">
    <property type="entry name" value="BipA_C"/>
</dbReference>
<evidence type="ECO:0000313" key="4">
    <source>
        <dbReference type="EMBL" id="MBZ0156261.1"/>
    </source>
</evidence>
<dbReference type="Gene3D" id="2.40.50.250">
    <property type="entry name" value="bipa protein"/>
    <property type="match status" value="1"/>
</dbReference>
<comment type="function">
    <text evidence="2">A 50S ribosomal subunit assembly protein with GTPase activity, required for 50S subunit assembly at low temperatures, may also play a role in translation. Binds GTP and analogs. Binds the 70S ribosome between the 30S and 50S subunits, in a similar position as ribosome-bound EF-G; it contacts a number of ribosomal proteins, both rRNAs and the A-site tRNA.</text>
</comment>
<dbReference type="HAMAP" id="MF_00849">
    <property type="entry name" value="BipA"/>
    <property type="match status" value="1"/>
</dbReference>
<dbReference type="GO" id="GO:0043022">
    <property type="term" value="F:ribosome binding"/>
    <property type="evidence" value="ECO:0007669"/>
    <property type="project" value="UniProtKB-UniRule"/>
</dbReference>
<dbReference type="GO" id="GO:0005829">
    <property type="term" value="C:cytosol"/>
    <property type="evidence" value="ECO:0007669"/>
    <property type="project" value="TreeGrafter"/>
</dbReference>
<dbReference type="PANTHER" id="PTHR42908">
    <property type="entry name" value="TRANSLATION ELONGATION FACTOR-RELATED"/>
    <property type="match status" value="1"/>
</dbReference>
<dbReference type="AlphaFoldDB" id="A0A953JEJ4"/>
<dbReference type="FunFam" id="2.40.50.250:FF:000001">
    <property type="entry name" value="GTP-binding protein TypA"/>
    <property type="match status" value="1"/>
</dbReference>
<feature type="binding site" evidence="2">
    <location>
        <begin position="24"/>
        <end position="29"/>
    </location>
    <ligand>
        <name>GTP</name>
        <dbReference type="ChEBI" id="CHEBI:37565"/>
    </ligand>
</feature>
<evidence type="ECO:0000259" key="3">
    <source>
        <dbReference type="PROSITE" id="PS51722"/>
    </source>
</evidence>
<dbReference type="EC" id="3.6.5.-" evidence="2"/>
<dbReference type="InterPro" id="IPR000640">
    <property type="entry name" value="EFG_V-like"/>
</dbReference>
<comment type="subunit">
    <text evidence="2">Monomer.</text>
</comment>
<dbReference type="GO" id="GO:0019843">
    <property type="term" value="F:rRNA binding"/>
    <property type="evidence" value="ECO:0007669"/>
    <property type="project" value="UniProtKB-KW"/>
</dbReference>
<keyword evidence="2" id="KW-0690">Ribosome biogenesis</keyword>
<dbReference type="Pfam" id="PF03144">
    <property type="entry name" value="GTP_EFTU_D2"/>
    <property type="match status" value="1"/>
</dbReference>
<dbReference type="Pfam" id="PF00009">
    <property type="entry name" value="GTP_EFTU"/>
    <property type="match status" value="1"/>
</dbReference>
<keyword evidence="1 2" id="KW-0342">GTP-binding</keyword>
<dbReference type="Gene3D" id="3.30.70.240">
    <property type="match status" value="1"/>
</dbReference>
<dbReference type="InterPro" id="IPR047043">
    <property type="entry name" value="BipA_III"/>
</dbReference>
<dbReference type="GO" id="GO:0000027">
    <property type="term" value="P:ribosomal large subunit assembly"/>
    <property type="evidence" value="ECO:0007669"/>
    <property type="project" value="UniProtKB-UniRule"/>
</dbReference>
<dbReference type="Gene3D" id="2.40.30.10">
    <property type="entry name" value="Translation factors"/>
    <property type="match status" value="1"/>
</dbReference>
<comment type="subcellular location">
    <subcellularLocation>
        <location evidence="2">Cytoplasm</location>
    </subcellularLocation>
    <text evidence="2">Binds to ribosomes.</text>
</comment>
<dbReference type="SUPFAM" id="SSF50447">
    <property type="entry name" value="Translation proteins"/>
    <property type="match status" value="1"/>
</dbReference>
<keyword evidence="2" id="KW-0820">tRNA-binding</keyword>
<feature type="domain" description="Tr-type G" evidence="3">
    <location>
        <begin position="12"/>
        <end position="207"/>
    </location>
</feature>
<gene>
    <name evidence="4" type="primary">typA</name>
    <name evidence="2" type="synonym">bipA</name>
    <name evidence="4" type="ORF">K8I29_08650</name>
</gene>
<keyword evidence="2" id="KW-0694">RNA-binding</keyword>
<name>A0A953JEJ4_9BACT</name>
<dbReference type="Pfam" id="PF00679">
    <property type="entry name" value="EFG_C"/>
    <property type="match status" value="1"/>
</dbReference>
<dbReference type="PANTHER" id="PTHR42908:SF8">
    <property type="entry name" value="TR-TYPE G DOMAIN-CONTAINING PROTEIN"/>
    <property type="match status" value="1"/>
</dbReference>
<keyword evidence="2" id="KW-0547">Nucleotide-binding</keyword>
<dbReference type="PROSITE" id="PS00301">
    <property type="entry name" value="G_TR_1"/>
    <property type="match status" value="1"/>
</dbReference>
<dbReference type="InterPro" id="IPR047041">
    <property type="entry name" value="BipA_GTP-bd_dom"/>
</dbReference>
<dbReference type="NCBIfam" id="TIGR00231">
    <property type="entry name" value="small_GTP"/>
    <property type="match status" value="1"/>
</dbReference>
<dbReference type="NCBIfam" id="TIGR01394">
    <property type="entry name" value="TypA_BipA"/>
    <property type="match status" value="1"/>
</dbReference>
<comment type="caution">
    <text evidence="4">The sequence shown here is derived from an EMBL/GenBank/DDBJ whole genome shotgun (WGS) entry which is preliminary data.</text>
</comment>
<dbReference type="InterPro" id="IPR047042">
    <property type="entry name" value="BipA_II"/>
</dbReference>
<comment type="catalytic activity">
    <reaction evidence="2">
        <text>GTP + H2O = GDP + phosphate + H(+)</text>
        <dbReference type="Rhea" id="RHEA:19669"/>
        <dbReference type="ChEBI" id="CHEBI:15377"/>
        <dbReference type="ChEBI" id="CHEBI:15378"/>
        <dbReference type="ChEBI" id="CHEBI:37565"/>
        <dbReference type="ChEBI" id="CHEBI:43474"/>
        <dbReference type="ChEBI" id="CHEBI:58189"/>
    </reaction>
</comment>
<dbReference type="Gene3D" id="3.30.70.870">
    <property type="entry name" value="Elongation Factor G (Translational Gtpase), domain 3"/>
    <property type="match status" value="1"/>
</dbReference>
<dbReference type="InterPro" id="IPR027417">
    <property type="entry name" value="P-loop_NTPase"/>
</dbReference>
<dbReference type="GO" id="GO:0003924">
    <property type="term" value="F:GTPase activity"/>
    <property type="evidence" value="ECO:0007669"/>
    <property type="project" value="UniProtKB-UniRule"/>
</dbReference>
<dbReference type="GO" id="GO:0000049">
    <property type="term" value="F:tRNA binding"/>
    <property type="evidence" value="ECO:0007669"/>
    <property type="project" value="UniProtKB-KW"/>
</dbReference>
<dbReference type="SUPFAM" id="SSF54980">
    <property type="entry name" value="EF-G C-terminal domain-like"/>
    <property type="match status" value="2"/>
</dbReference>
<dbReference type="InterPro" id="IPR035651">
    <property type="entry name" value="BipA_V"/>
</dbReference>
<dbReference type="InterPro" id="IPR004161">
    <property type="entry name" value="EFTu-like_2"/>
</dbReference>
<evidence type="ECO:0000256" key="2">
    <source>
        <dbReference type="HAMAP-Rule" id="MF_00849"/>
    </source>
</evidence>
<reference evidence="4" key="1">
    <citation type="journal article" date="2021" name="bioRxiv">
        <title>Unraveling nitrogen, sulfur and carbon metabolic pathways and microbial community transcriptional responses to substrate deprivation and toxicity stresses in a bioreactor mimicking anoxic brackish coastal sediment conditions.</title>
        <authorList>
            <person name="Martins P.D."/>
            <person name="Echeveste M.J."/>
            <person name="Arshad A."/>
            <person name="Kurth J."/>
            <person name="Ouboter H."/>
            <person name="Jetten M.S.M."/>
            <person name="Welte C.U."/>
        </authorList>
    </citation>
    <scope>NUCLEOTIDE SEQUENCE</scope>
    <source>
        <strain evidence="4">MAG_39</strain>
    </source>
</reference>
<dbReference type="CDD" id="cd03691">
    <property type="entry name" value="BipA_TypA_II"/>
    <property type="match status" value="1"/>
</dbReference>
<dbReference type="FunFam" id="3.40.50.300:FF:000055">
    <property type="entry name" value="GTP-binding protein TypA"/>
    <property type="match status" value="1"/>
</dbReference>
<dbReference type="InterPro" id="IPR035647">
    <property type="entry name" value="EFG_III/V"/>
</dbReference>
<dbReference type="Proteomes" id="UP000705867">
    <property type="component" value="Unassembled WGS sequence"/>
</dbReference>
<dbReference type="InterPro" id="IPR006298">
    <property type="entry name" value="BipA"/>
</dbReference>
<comment type="similarity">
    <text evidence="2">Belongs to the TRAFAC class translation factor GTPase superfamily. Classic translation factor GTPase family. BipA subfamily.</text>
</comment>
<dbReference type="InterPro" id="IPR009000">
    <property type="entry name" value="Transl_B-barrel_sf"/>
</dbReference>
<dbReference type="PRINTS" id="PR00315">
    <property type="entry name" value="ELONGATNFCT"/>
</dbReference>
<protein>
    <recommendedName>
        <fullName evidence="2">Large ribosomal subunit assembly factor BipA</fullName>
        <ecNumber evidence="2">3.6.5.-</ecNumber>
    </recommendedName>
    <alternativeName>
        <fullName evidence="2">GTP-binding protein BipA</fullName>
    </alternativeName>
</protein>
<sequence length="614" mass="67696">MQKTHSAPRRRENIRNIAIIAHVDHGKTTLVDKMLAQSGSFLRGEGNVEQALDSGDLERERGITILSKCTSLDFNGFHINVVDTPGHADFGGEVERVMCMVDSVLLLVDAFEGPMPQTRFVTKKALACGLRPILVINKIDRPGCDPHGAVDAVLDLFVSLDATDEQCDFPIIYASAKQGYAVGKMGDEPRDLSPLFNMICNFVPPPTVDPDAAPAMQVTTFTHDGFLGSLAIGRVESGSFAPGDRALLVRADGRQEPFRINNILGFRGLNRFNIDEAVAGDIVAMTGVDDLNVGETITSPDNPRVLPMIEVDAPTVRMTFMTNTSPTVGREGKFITSAKLAERLAREKKSNVSLRVEDTNTPDAFLVSGRGELHLSVLIETLRREGYEFMVSRPKVVTQTTGDGKTLEPYETAMLDVETVHTGTVIESLGKRFGRVTDIRDLGAGRSRVEIFIPTRGLLGYRSRFLNETRGTGVMATVFHSYGPWAGEIKGRQKGVLIAQENCTTVTYALWKLQDRGEFILGSGVPVYTGQIIGCHTRENDLVVNPGKTKKLTNIRAANTDEKNVIVPHRELSIEDAIEMINDDELVEFTPKAIRLRKRVLDHNERKRVEKRED</sequence>
<proteinExistence type="inferred from homology"/>
<feature type="binding site" evidence="2">
    <location>
        <begin position="137"/>
        <end position="140"/>
    </location>
    <ligand>
        <name>GTP</name>
        <dbReference type="ChEBI" id="CHEBI:37565"/>
    </ligand>
</feature>
<dbReference type="EMBL" id="JAIOIV010000072">
    <property type="protein sequence ID" value="MBZ0156261.1"/>
    <property type="molecule type" value="Genomic_DNA"/>
</dbReference>
<accession>A0A953JEJ4</accession>
<reference evidence="4" key="2">
    <citation type="submission" date="2021-08" db="EMBL/GenBank/DDBJ databases">
        <authorList>
            <person name="Dalcin Martins P."/>
        </authorList>
    </citation>
    <scope>NUCLEOTIDE SEQUENCE</scope>
    <source>
        <strain evidence="4">MAG_39</strain>
    </source>
</reference>
<dbReference type="GO" id="GO:1990904">
    <property type="term" value="C:ribonucleoprotein complex"/>
    <property type="evidence" value="ECO:0007669"/>
    <property type="project" value="TreeGrafter"/>
</dbReference>
<dbReference type="InterPro" id="IPR000795">
    <property type="entry name" value="T_Tr_GTP-bd_dom"/>
</dbReference>
<evidence type="ECO:0000313" key="5">
    <source>
        <dbReference type="Proteomes" id="UP000705867"/>
    </source>
</evidence>
<keyword evidence="2" id="KW-0963">Cytoplasm</keyword>
<keyword evidence="2" id="KW-0699">rRNA-binding</keyword>
<dbReference type="FunFam" id="3.30.70.240:FF:000002">
    <property type="entry name" value="GTP-binding protein TypA"/>
    <property type="match status" value="1"/>
</dbReference>
<evidence type="ECO:0000256" key="1">
    <source>
        <dbReference type="ARBA" id="ARBA00023134"/>
    </source>
</evidence>
<dbReference type="CDD" id="cd03710">
    <property type="entry name" value="BipA_TypA_C"/>
    <property type="match status" value="1"/>
</dbReference>
<dbReference type="InterPro" id="IPR031157">
    <property type="entry name" value="G_TR_CS"/>
</dbReference>